<dbReference type="SUPFAM" id="SSF54593">
    <property type="entry name" value="Glyoxalase/Bleomycin resistance protein/Dihydroxybiphenyl dioxygenase"/>
    <property type="match status" value="1"/>
</dbReference>
<evidence type="ECO:0000313" key="3">
    <source>
        <dbReference type="Proteomes" id="UP000598467"/>
    </source>
</evidence>
<organism evidence="2 3">
    <name type="scientific">Roseibium aggregatum</name>
    <dbReference type="NCBI Taxonomy" id="187304"/>
    <lineage>
        <taxon>Bacteria</taxon>
        <taxon>Pseudomonadati</taxon>
        <taxon>Pseudomonadota</taxon>
        <taxon>Alphaproteobacteria</taxon>
        <taxon>Hyphomicrobiales</taxon>
        <taxon>Stappiaceae</taxon>
        <taxon>Roseibium</taxon>
    </lineage>
</organism>
<evidence type="ECO:0000313" key="2">
    <source>
        <dbReference type="EMBL" id="MBD1545151.1"/>
    </source>
</evidence>
<dbReference type="InterPro" id="IPR028973">
    <property type="entry name" value="PhnB-like"/>
</dbReference>
<protein>
    <submittedName>
        <fullName evidence="2">VOC family protein</fullName>
    </submittedName>
</protein>
<proteinExistence type="predicted"/>
<dbReference type="AlphaFoldDB" id="A0A926S487"/>
<dbReference type="CDD" id="cd06588">
    <property type="entry name" value="PhnB_like"/>
    <property type="match status" value="1"/>
</dbReference>
<dbReference type="Pfam" id="PF06983">
    <property type="entry name" value="3-dmu-9_3-mt"/>
    <property type="match status" value="1"/>
</dbReference>
<name>A0A926S487_9HYPH</name>
<comment type="caution">
    <text evidence="2">The sequence shown here is derived from an EMBL/GenBank/DDBJ whole genome shotgun (WGS) entry which is preliminary data.</text>
</comment>
<dbReference type="Gene3D" id="3.10.180.10">
    <property type="entry name" value="2,3-Dihydroxybiphenyl 1,2-Dioxygenase, domain 1"/>
    <property type="match status" value="1"/>
</dbReference>
<dbReference type="EMBL" id="JABFCZ010000003">
    <property type="protein sequence ID" value="MBD1545151.1"/>
    <property type="molecule type" value="Genomic_DNA"/>
</dbReference>
<sequence length="188" mass="20303">MGFEPGWTAASAQLDALARSLEASDAPIPGQPEFAAKTRPCFFLPEQAEEAARFYVSLLPDSRIDSVVRPDPNGPALVVEFSLAGTAYMTMNGNPNPVSSHLASISVLTDTQEETDRLWRELIADGGEEGQCGWLKDRFGVHWQIVPKALPRLIRSGGPQTAQHVFDALMSMKKIDIAGLEAAARIAA</sequence>
<dbReference type="PANTHER" id="PTHR33990">
    <property type="entry name" value="PROTEIN YJDN-RELATED"/>
    <property type="match status" value="1"/>
</dbReference>
<dbReference type="InterPro" id="IPR029068">
    <property type="entry name" value="Glyas_Bleomycin-R_OHBP_Dase"/>
</dbReference>
<dbReference type="Proteomes" id="UP000598467">
    <property type="component" value="Unassembled WGS sequence"/>
</dbReference>
<accession>A0A926S487</accession>
<reference evidence="2" key="1">
    <citation type="submission" date="2020-05" db="EMBL/GenBank/DDBJ databases">
        <title>Identification of trans-AT polyketide cluster in two marine bacteria, producers of a novel glutaramide-containing polyketide sesbanimide D and analogs.</title>
        <authorList>
            <person name="Kacar D."/>
            <person name="Rodriguez P."/>
            <person name="Canedo L."/>
            <person name="Gonzalez E."/>
            <person name="Galan B."/>
            <person name="De La Calle F."/>
            <person name="Garcia J.L."/>
        </authorList>
    </citation>
    <scope>NUCLEOTIDE SEQUENCE</scope>
    <source>
        <strain evidence="2">PHM038</strain>
    </source>
</reference>
<evidence type="ECO:0000259" key="1">
    <source>
        <dbReference type="Pfam" id="PF06983"/>
    </source>
</evidence>
<gene>
    <name evidence="2" type="ORF">HK439_02680</name>
</gene>
<dbReference type="PANTHER" id="PTHR33990:SF2">
    <property type="entry name" value="PHNB-LIKE DOMAIN-CONTAINING PROTEIN"/>
    <property type="match status" value="1"/>
</dbReference>
<feature type="domain" description="PhnB-like" evidence="1">
    <location>
        <begin position="37"/>
        <end position="146"/>
    </location>
</feature>